<evidence type="ECO:0000313" key="2">
    <source>
        <dbReference type="Proteomes" id="UP000315017"/>
    </source>
</evidence>
<sequence length="224" mass="24821">MAITAGHPGHARLKFNPVGRPNEPIQDSLKVLVYAPLEVLVYVYLVTDGQGRTSALSFAAVAGRLKDINEFLTPQTGISFRLNLNERFTVAADLGQQVTTEPEVWAILDELNANADRFAPTLANISLYVVQRWSALDECASVTCTKDVRGLADPRSDVTGERRCIMEDDTSVKRYLTRLAHELRHTLGAEHDDDHGDAALMAFRKGEDGLYIYPNTVREIRGLP</sequence>
<dbReference type="RefSeq" id="WP_145092002.1">
    <property type="nucleotide sequence ID" value="NZ_CP036274.1"/>
</dbReference>
<gene>
    <name evidence="1" type="ORF">ETAA8_40310</name>
</gene>
<keyword evidence="2" id="KW-1185">Reference proteome</keyword>
<organism evidence="1 2">
    <name type="scientific">Anatilimnocola aggregata</name>
    <dbReference type="NCBI Taxonomy" id="2528021"/>
    <lineage>
        <taxon>Bacteria</taxon>
        <taxon>Pseudomonadati</taxon>
        <taxon>Planctomycetota</taxon>
        <taxon>Planctomycetia</taxon>
        <taxon>Pirellulales</taxon>
        <taxon>Pirellulaceae</taxon>
        <taxon>Anatilimnocola</taxon>
    </lineage>
</organism>
<name>A0A517YFA7_9BACT</name>
<dbReference type="Proteomes" id="UP000315017">
    <property type="component" value="Chromosome"/>
</dbReference>
<protein>
    <submittedName>
        <fullName evidence="1">Uncharacterized protein</fullName>
    </submittedName>
</protein>
<dbReference type="EMBL" id="CP036274">
    <property type="protein sequence ID" value="QDU28925.1"/>
    <property type="molecule type" value="Genomic_DNA"/>
</dbReference>
<dbReference type="SUPFAM" id="SSF55486">
    <property type="entry name" value="Metalloproteases ('zincins'), catalytic domain"/>
    <property type="match status" value="1"/>
</dbReference>
<dbReference type="AlphaFoldDB" id="A0A517YFA7"/>
<accession>A0A517YFA7</accession>
<dbReference type="KEGG" id="aagg:ETAA8_40310"/>
<proteinExistence type="predicted"/>
<evidence type="ECO:0000313" key="1">
    <source>
        <dbReference type="EMBL" id="QDU28925.1"/>
    </source>
</evidence>
<reference evidence="1 2" key="1">
    <citation type="submission" date="2019-02" db="EMBL/GenBank/DDBJ databases">
        <title>Deep-cultivation of Planctomycetes and their phenomic and genomic characterization uncovers novel biology.</title>
        <authorList>
            <person name="Wiegand S."/>
            <person name="Jogler M."/>
            <person name="Boedeker C."/>
            <person name="Pinto D."/>
            <person name="Vollmers J."/>
            <person name="Rivas-Marin E."/>
            <person name="Kohn T."/>
            <person name="Peeters S.H."/>
            <person name="Heuer A."/>
            <person name="Rast P."/>
            <person name="Oberbeckmann S."/>
            <person name="Bunk B."/>
            <person name="Jeske O."/>
            <person name="Meyerdierks A."/>
            <person name="Storesund J.E."/>
            <person name="Kallscheuer N."/>
            <person name="Luecker S."/>
            <person name="Lage O.M."/>
            <person name="Pohl T."/>
            <person name="Merkel B.J."/>
            <person name="Hornburger P."/>
            <person name="Mueller R.-W."/>
            <person name="Bruemmer F."/>
            <person name="Labrenz M."/>
            <person name="Spormann A.M."/>
            <person name="Op den Camp H."/>
            <person name="Overmann J."/>
            <person name="Amann R."/>
            <person name="Jetten M.S.M."/>
            <person name="Mascher T."/>
            <person name="Medema M.H."/>
            <person name="Devos D.P."/>
            <person name="Kaster A.-K."/>
            <person name="Ovreas L."/>
            <person name="Rohde M."/>
            <person name="Galperin M.Y."/>
            <person name="Jogler C."/>
        </authorList>
    </citation>
    <scope>NUCLEOTIDE SEQUENCE [LARGE SCALE GENOMIC DNA]</scope>
    <source>
        <strain evidence="1 2">ETA_A8</strain>
    </source>
</reference>